<evidence type="ECO:0000256" key="2">
    <source>
        <dbReference type="SAM" id="MobiDB-lite"/>
    </source>
</evidence>
<keyword evidence="1" id="KW-0175">Coiled coil</keyword>
<feature type="transmembrane region" description="Helical" evidence="3">
    <location>
        <begin position="14"/>
        <end position="35"/>
    </location>
</feature>
<proteinExistence type="predicted"/>
<feature type="compositionally biased region" description="Basic and acidic residues" evidence="2">
    <location>
        <begin position="148"/>
        <end position="170"/>
    </location>
</feature>
<feature type="region of interest" description="Disordered" evidence="2">
    <location>
        <begin position="143"/>
        <end position="179"/>
    </location>
</feature>
<dbReference type="InterPro" id="IPR007060">
    <property type="entry name" value="FtsL/DivIC"/>
</dbReference>
<evidence type="ECO:0000256" key="3">
    <source>
        <dbReference type="SAM" id="Phobius"/>
    </source>
</evidence>
<reference evidence="4 5" key="1">
    <citation type="submission" date="2021-05" db="EMBL/GenBank/DDBJ databases">
        <title>Description of Cellulomonas sp. DKR-3 sp. nov.</title>
        <authorList>
            <person name="Dahal R.H."/>
            <person name="Chaudhary D.K."/>
        </authorList>
    </citation>
    <scope>NUCLEOTIDE SEQUENCE [LARGE SCALE GENOMIC DNA]</scope>
    <source>
        <strain evidence="4 5">DKR-3</strain>
    </source>
</reference>
<keyword evidence="3" id="KW-1133">Transmembrane helix</keyword>
<accession>A0ABS5TUR6</accession>
<protein>
    <submittedName>
        <fullName evidence="4">Septum formation initiator family protein</fullName>
    </submittedName>
</protein>
<dbReference type="Proteomes" id="UP000722125">
    <property type="component" value="Unassembled WGS sequence"/>
</dbReference>
<evidence type="ECO:0000313" key="4">
    <source>
        <dbReference type="EMBL" id="MBT0992873.1"/>
    </source>
</evidence>
<gene>
    <name evidence="4" type="ORF">KIN34_01025</name>
</gene>
<dbReference type="RefSeq" id="WP_214345867.1">
    <property type="nucleotide sequence ID" value="NZ_JAHBOH010000001.1"/>
</dbReference>
<feature type="coiled-coil region" evidence="1">
    <location>
        <begin position="34"/>
        <end position="61"/>
    </location>
</feature>
<evidence type="ECO:0000313" key="5">
    <source>
        <dbReference type="Proteomes" id="UP000722125"/>
    </source>
</evidence>
<dbReference type="Pfam" id="PF04977">
    <property type="entry name" value="DivIC"/>
    <property type="match status" value="1"/>
</dbReference>
<evidence type="ECO:0000256" key="1">
    <source>
        <dbReference type="SAM" id="Coils"/>
    </source>
</evidence>
<keyword evidence="3" id="KW-0812">Transmembrane</keyword>
<dbReference type="EMBL" id="JAHBOH010000001">
    <property type="protein sequence ID" value="MBT0992873.1"/>
    <property type="molecule type" value="Genomic_DNA"/>
</dbReference>
<keyword evidence="5" id="KW-1185">Reference proteome</keyword>
<keyword evidence="3" id="KW-0472">Membrane</keyword>
<sequence>MQQRTPRLFSVRTIVLGLVLVLAFILVYPTLHTYLRQEVELRALRGEVADARQRNEDLEAELARWDDPAYVTAQARERLSYVLPGETAYRVIDPETVEEDVAPADEQDTPVAATTTAVPWYTSVWDSVEVAGAAPTNEEVAAAAKAKAAKEKAAKEKATKEKDATGKDTTSDDDSGATP</sequence>
<name>A0ABS5TUR6_9CELL</name>
<comment type="caution">
    <text evidence="4">The sequence shown here is derived from an EMBL/GenBank/DDBJ whole genome shotgun (WGS) entry which is preliminary data.</text>
</comment>
<organism evidence="4 5">
    <name type="scientific">Cellulomonas fulva</name>
    <dbReference type="NCBI Taxonomy" id="2835530"/>
    <lineage>
        <taxon>Bacteria</taxon>
        <taxon>Bacillati</taxon>
        <taxon>Actinomycetota</taxon>
        <taxon>Actinomycetes</taxon>
        <taxon>Micrococcales</taxon>
        <taxon>Cellulomonadaceae</taxon>
        <taxon>Cellulomonas</taxon>
    </lineage>
</organism>